<evidence type="ECO:0000313" key="2">
    <source>
        <dbReference type="EMBL" id="RBP38537.1"/>
    </source>
</evidence>
<feature type="transmembrane region" description="Helical" evidence="1">
    <location>
        <begin position="96"/>
        <end position="118"/>
    </location>
</feature>
<dbReference type="AlphaFoldDB" id="A0A366H9N5"/>
<name>A0A366H9N5_9BACT</name>
<keyword evidence="1" id="KW-0812">Transmembrane</keyword>
<accession>A0A366H9N5</accession>
<dbReference type="EMBL" id="QNRR01000011">
    <property type="protein sequence ID" value="RBP38537.1"/>
    <property type="molecule type" value="Genomic_DNA"/>
</dbReference>
<feature type="transmembrane region" description="Helical" evidence="1">
    <location>
        <begin position="168"/>
        <end position="190"/>
    </location>
</feature>
<evidence type="ECO:0000256" key="1">
    <source>
        <dbReference type="SAM" id="Phobius"/>
    </source>
</evidence>
<organism evidence="2 3">
    <name type="scientific">Roseimicrobium gellanilyticum</name>
    <dbReference type="NCBI Taxonomy" id="748857"/>
    <lineage>
        <taxon>Bacteria</taxon>
        <taxon>Pseudomonadati</taxon>
        <taxon>Verrucomicrobiota</taxon>
        <taxon>Verrucomicrobiia</taxon>
        <taxon>Verrucomicrobiales</taxon>
        <taxon>Verrucomicrobiaceae</taxon>
        <taxon>Roseimicrobium</taxon>
    </lineage>
</organism>
<keyword evidence="3" id="KW-1185">Reference proteome</keyword>
<feature type="transmembrane region" description="Helical" evidence="1">
    <location>
        <begin position="199"/>
        <end position="219"/>
    </location>
</feature>
<feature type="transmembrane region" description="Helical" evidence="1">
    <location>
        <begin position="64"/>
        <end position="84"/>
    </location>
</feature>
<feature type="transmembrane region" description="Helical" evidence="1">
    <location>
        <begin position="225"/>
        <end position="245"/>
    </location>
</feature>
<evidence type="ECO:0000313" key="3">
    <source>
        <dbReference type="Proteomes" id="UP000253426"/>
    </source>
</evidence>
<gene>
    <name evidence="2" type="ORF">DES53_11155</name>
</gene>
<sequence>MASTSDDSPSFWQTRALLGILAGTLVAFLAGHLLSAGTTWNFSDGKTLNPWDNYVSDYAYRSPVWWLFTGCMLAFAVVQAWFAWRIFSSSTHSAKEFLVVSCFAFGALSMIEVAVFPVKPPEISLEELQARMDAGAWDRLWASMKGVFHQATERSAHEVFTAFSGDRAHFLAITRSMAALLLGMAASLLLDQCRRGRGAILVLIVVALAAQVVAMVTGRQWLPGLWQRVGFLAVFGWMLVMRHLLFNARLTR</sequence>
<proteinExistence type="predicted"/>
<dbReference type="Pfam" id="PF06197">
    <property type="entry name" value="DUF998"/>
    <property type="match status" value="1"/>
</dbReference>
<dbReference type="Proteomes" id="UP000253426">
    <property type="component" value="Unassembled WGS sequence"/>
</dbReference>
<comment type="caution">
    <text evidence="2">The sequence shown here is derived from an EMBL/GenBank/DDBJ whole genome shotgun (WGS) entry which is preliminary data.</text>
</comment>
<protein>
    <submittedName>
        <fullName evidence="2">Uncharacterized protein DUF998</fullName>
    </submittedName>
</protein>
<keyword evidence="1" id="KW-0472">Membrane</keyword>
<keyword evidence="1" id="KW-1133">Transmembrane helix</keyword>
<dbReference type="InterPro" id="IPR009339">
    <property type="entry name" value="DUF998"/>
</dbReference>
<reference evidence="2 3" key="1">
    <citation type="submission" date="2018-06" db="EMBL/GenBank/DDBJ databases">
        <title>Genomic Encyclopedia of Type Strains, Phase IV (KMG-IV): sequencing the most valuable type-strain genomes for metagenomic binning, comparative biology and taxonomic classification.</title>
        <authorList>
            <person name="Goeker M."/>
        </authorList>
    </citation>
    <scope>NUCLEOTIDE SEQUENCE [LARGE SCALE GENOMIC DNA]</scope>
    <source>
        <strain evidence="2 3">DSM 25532</strain>
    </source>
</reference>